<accession>A0A9D9NGK9</accession>
<dbReference type="InterPro" id="IPR011659">
    <property type="entry name" value="WD40"/>
</dbReference>
<dbReference type="Proteomes" id="UP000823604">
    <property type="component" value="Unassembled WGS sequence"/>
</dbReference>
<evidence type="ECO:0000313" key="3">
    <source>
        <dbReference type="Proteomes" id="UP000823604"/>
    </source>
</evidence>
<keyword evidence="1" id="KW-0175">Coiled coil</keyword>
<dbReference type="Pfam" id="PF07676">
    <property type="entry name" value="PD40"/>
    <property type="match status" value="1"/>
</dbReference>
<reference evidence="2" key="1">
    <citation type="submission" date="2020-10" db="EMBL/GenBank/DDBJ databases">
        <authorList>
            <person name="Gilroy R."/>
        </authorList>
    </citation>
    <scope>NUCLEOTIDE SEQUENCE</scope>
    <source>
        <strain evidence="2">B1-8020</strain>
    </source>
</reference>
<sequence length="609" mass="68008">MYRLVITLIFFIAGFVPTVSAQTGNILARADSLMKAYRFEEALDYLEGIPGETPDSTLQILVEEKMLCCRNGLALTEFVSTPKMVAKKDFHKDEFLMYLPMKDRSWRFSPNTLVKDARDDYQSAFYYPDGQNTIMFTDKDDSGAWNIFSTERINDTLWNYPRMLNEALVTAGNELYPVISPDGKNLYFASDGMYGIGGYDLYVSRLDEATGEWGRPENLGFPFSSPYNDILFAISDDEQYYILVSDREASGDSVTVYIMEYEPIPVKKRIREPERLARLSSLEYSAPAGSDDAESTDKVAAGKDMNGYSRVLREIQSIKDSIGRCSASLENLRKEYAVSENDKENIYSEIVSGESEMSRLSASLEVKNRELKKIEMDFLTNGIIVNPEEALAAPDEGKPLEDKTQFRFSRHRPGSDVEIMVNAPVKKFDYSFQILPQGRFAEDNRLPAGLVYQIQIFASASPAGVKHLNGLSPVFERNPSRGKYIYSVGLFSSYDDALANLGKVKSRGFKSAFITAFLDGERISTTKARGMEKDGTLTEYMVCILSPDGELGQAASSVIRGKTSKDILRASTPEGVKYIIGPFRSRNEAEAIAAELIAADVEGVSVEEQ</sequence>
<dbReference type="Gene3D" id="2.120.10.30">
    <property type="entry name" value="TolB, C-terminal domain"/>
    <property type="match status" value="1"/>
</dbReference>
<dbReference type="InterPro" id="IPR011042">
    <property type="entry name" value="6-blade_b-propeller_TolB-like"/>
</dbReference>
<name>A0A9D9NGK9_9BACT</name>
<gene>
    <name evidence="2" type="ORF">IAB81_04160</name>
</gene>
<organism evidence="2 3">
    <name type="scientific">Candidatus Merdivivens pullicola</name>
    <dbReference type="NCBI Taxonomy" id="2840872"/>
    <lineage>
        <taxon>Bacteria</taxon>
        <taxon>Pseudomonadati</taxon>
        <taxon>Bacteroidota</taxon>
        <taxon>Bacteroidia</taxon>
        <taxon>Bacteroidales</taxon>
        <taxon>Muribaculaceae</taxon>
        <taxon>Muribaculaceae incertae sedis</taxon>
        <taxon>Candidatus Merdivivens</taxon>
    </lineage>
</organism>
<proteinExistence type="predicted"/>
<protein>
    <submittedName>
        <fullName evidence="2">PD40 domain-containing protein</fullName>
    </submittedName>
</protein>
<dbReference type="EMBL" id="JADIMA010000038">
    <property type="protein sequence ID" value="MBO8472802.1"/>
    <property type="molecule type" value="Genomic_DNA"/>
</dbReference>
<dbReference type="SUPFAM" id="SSF82171">
    <property type="entry name" value="DPP6 N-terminal domain-like"/>
    <property type="match status" value="1"/>
</dbReference>
<reference evidence="2" key="2">
    <citation type="journal article" date="2021" name="PeerJ">
        <title>Extensive microbial diversity within the chicken gut microbiome revealed by metagenomics and culture.</title>
        <authorList>
            <person name="Gilroy R."/>
            <person name="Ravi A."/>
            <person name="Getino M."/>
            <person name="Pursley I."/>
            <person name="Horton D.L."/>
            <person name="Alikhan N.F."/>
            <person name="Baker D."/>
            <person name="Gharbi K."/>
            <person name="Hall N."/>
            <person name="Watson M."/>
            <person name="Adriaenssens E.M."/>
            <person name="Foster-Nyarko E."/>
            <person name="Jarju S."/>
            <person name="Secka A."/>
            <person name="Antonio M."/>
            <person name="Oren A."/>
            <person name="Chaudhuri R.R."/>
            <person name="La Ragione R."/>
            <person name="Hildebrand F."/>
            <person name="Pallen M.J."/>
        </authorList>
    </citation>
    <scope>NUCLEOTIDE SEQUENCE</scope>
    <source>
        <strain evidence="2">B1-8020</strain>
    </source>
</reference>
<evidence type="ECO:0000313" key="2">
    <source>
        <dbReference type="EMBL" id="MBO8472802.1"/>
    </source>
</evidence>
<comment type="caution">
    <text evidence="2">The sequence shown here is derived from an EMBL/GenBank/DDBJ whole genome shotgun (WGS) entry which is preliminary data.</text>
</comment>
<feature type="coiled-coil region" evidence="1">
    <location>
        <begin position="329"/>
        <end position="377"/>
    </location>
</feature>
<evidence type="ECO:0000256" key="1">
    <source>
        <dbReference type="SAM" id="Coils"/>
    </source>
</evidence>
<dbReference type="AlphaFoldDB" id="A0A9D9NGK9"/>